<comment type="caution">
    <text evidence="1">The sequence shown here is derived from an EMBL/GenBank/DDBJ whole genome shotgun (WGS) entry which is preliminary data.</text>
</comment>
<protein>
    <recommendedName>
        <fullName evidence="3">Periplasmic heavy metal sensor</fullName>
    </recommendedName>
</protein>
<sequence length="161" mass="17406">MNWLIPLSATQTVLLAALGLKVVAIDMRTDDIAEAVKAQPSQLQTQADPAALSWDNARSASLSGEEMRNILREEIAALETLARATSAPAQPVKPQHTPKQIKTAATAVDREINYFRSRGAIDEVEMASLQAKIAKLPLAERRAALSSLTKAMSKGEIDGWM</sequence>
<evidence type="ECO:0000313" key="2">
    <source>
        <dbReference type="Proteomes" id="UP001596116"/>
    </source>
</evidence>
<dbReference type="EMBL" id="JBHPON010000002">
    <property type="protein sequence ID" value="MFC6036003.1"/>
    <property type="molecule type" value="Genomic_DNA"/>
</dbReference>
<dbReference type="Proteomes" id="UP001596116">
    <property type="component" value="Unassembled WGS sequence"/>
</dbReference>
<organism evidence="1 2">
    <name type="scientific">Hyphococcus aureus</name>
    <dbReference type="NCBI Taxonomy" id="2666033"/>
    <lineage>
        <taxon>Bacteria</taxon>
        <taxon>Pseudomonadati</taxon>
        <taxon>Pseudomonadota</taxon>
        <taxon>Alphaproteobacteria</taxon>
        <taxon>Parvularculales</taxon>
        <taxon>Parvularculaceae</taxon>
        <taxon>Hyphococcus</taxon>
    </lineage>
</organism>
<dbReference type="RefSeq" id="WP_379882772.1">
    <property type="nucleotide sequence ID" value="NZ_JBHPON010000002.1"/>
</dbReference>
<proteinExistence type="predicted"/>
<keyword evidence="2" id="KW-1185">Reference proteome</keyword>
<accession>A0ABW1KZZ4</accession>
<evidence type="ECO:0000313" key="1">
    <source>
        <dbReference type="EMBL" id="MFC6036003.1"/>
    </source>
</evidence>
<gene>
    <name evidence="1" type="ORF">ACFMB1_10640</name>
</gene>
<reference evidence="1 2" key="1">
    <citation type="submission" date="2024-09" db="EMBL/GenBank/DDBJ databases">
        <authorList>
            <person name="Zhang Z.-H."/>
        </authorList>
    </citation>
    <scope>NUCLEOTIDE SEQUENCE [LARGE SCALE GENOMIC DNA]</scope>
    <source>
        <strain evidence="1 2">HHTR114</strain>
    </source>
</reference>
<evidence type="ECO:0008006" key="3">
    <source>
        <dbReference type="Google" id="ProtNLM"/>
    </source>
</evidence>
<name>A0ABW1KZZ4_9PROT</name>